<name>A0A815WLF8_9BILA</name>
<keyword evidence="2" id="KW-0862">Zinc</keyword>
<dbReference type="SUPFAM" id="SSF57850">
    <property type="entry name" value="RING/U-box"/>
    <property type="match status" value="1"/>
</dbReference>
<proteinExistence type="predicted"/>
<organism evidence="5 7">
    <name type="scientific">Didymodactylos carnosus</name>
    <dbReference type="NCBI Taxonomy" id="1234261"/>
    <lineage>
        <taxon>Eukaryota</taxon>
        <taxon>Metazoa</taxon>
        <taxon>Spiralia</taxon>
        <taxon>Gnathifera</taxon>
        <taxon>Rotifera</taxon>
        <taxon>Eurotatoria</taxon>
        <taxon>Bdelloidea</taxon>
        <taxon>Philodinida</taxon>
        <taxon>Philodinidae</taxon>
        <taxon>Didymodactylos</taxon>
    </lineage>
</organism>
<reference evidence="5" key="1">
    <citation type="submission" date="2021-02" db="EMBL/GenBank/DDBJ databases">
        <authorList>
            <person name="Nowell W R."/>
        </authorList>
    </citation>
    <scope>NUCLEOTIDE SEQUENCE</scope>
</reference>
<evidence type="ECO:0000313" key="6">
    <source>
        <dbReference type="EMBL" id="CAF4403908.1"/>
    </source>
</evidence>
<dbReference type="EMBL" id="CAJNOQ010026155">
    <property type="protein sequence ID" value="CAF1543410.1"/>
    <property type="molecule type" value="Genomic_DNA"/>
</dbReference>
<dbReference type="GO" id="GO:0008270">
    <property type="term" value="F:zinc ion binding"/>
    <property type="evidence" value="ECO:0007669"/>
    <property type="project" value="UniProtKB-KW"/>
</dbReference>
<evidence type="ECO:0000256" key="2">
    <source>
        <dbReference type="ARBA" id="ARBA00022833"/>
    </source>
</evidence>
<dbReference type="PROSITE" id="PS50089">
    <property type="entry name" value="ZF_RING_2"/>
    <property type="match status" value="1"/>
</dbReference>
<dbReference type="OrthoDB" id="10067217at2759"/>
<dbReference type="Proteomes" id="UP000663829">
    <property type="component" value="Unassembled WGS sequence"/>
</dbReference>
<protein>
    <recommendedName>
        <fullName evidence="4">RING-type domain-containing protein</fullName>
    </recommendedName>
</protein>
<keyword evidence="1 3" id="KW-0479">Metal-binding</keyword>
<evidence type="ECO:0000256" key="1">
    <source>
        <dbReference type="ARBA" id="ARBA00022771"/>
    </source>
</evidence>
<feature type="domain" description="RING-type" evidence="4">
    <location>
        <begin position="34"/>
        <end position="71"/>
    </location>
</feature>
<dbReference type="AlphaFoldDB" id="A0A815WLF8"/>
<dbReference type="Gene3D" id="3.30.40.10">
    <property type="entry name" value="Zinc/RING finger domain, C3HC4 (zinc finger)"/>
    <property type="match status" value="1"/>
</dbReference>
<dbReference type="Proteomes" id="UP000681722">
    <property type="component" value="Unassembled WGS sequence"/>
</dbReference>
<keyword evidence="7" id="KW-1185">Reference proteome</keyword>
<evidence type="ECO:0000313" key="5">
    <source>
        <dbReference type="EMBL" id="CAF1543410.1"/>
    </source>
</evidence>
<comment type="caution">
    <text evidence="5">The sequence shown here is derived from an EMBL/GenBank/DDBJ whole genome shotgun (WGS) entry which is preliminary data.</text>
</comment>
<sequence length="171" mass="19947">MMPSVAHAQSTLFSTLSVTPSTHYHHFYQEYFRCSQCTHDFDCDLWKPVTLICGHTICRLCSKQLSDKCPVIMSNQQQQQCNTLIGNIDHLYVNYPLLKLLMANTKIDNILLISQSIDMEYRNCPLYEQLDEKSKSSFILTQQLLVVGKNRVRLKFISERKKNDRRSCKHV</sequence>
<evidence type="ECO:0000259" key="4">
    <source>
        <dbReference type="PROSITE" id="PS50089"/>
    </source>
</evidence>
<keyword evidence="1 3" id="KW-0863">Zinc-finger</keyword>
<dbReference type="EMBL" id="CAJOBC010091802">
    <property type="protein sequence ID" value="CAF4403908.1"/>
    <property type="molecule type" value="Genomic_DNA"/>
</dbReference>
<dbReference type="InterPro" id="IPR001841">
    <property type="entry name" value="Znf_RING"/>
</dbReference>
<dbReference type="InterPro" id="IPR013083">
    <property type="entry name" value="Znf_RING/FYVE/PHD"/>
</dbReference>
<accession>A0A815WLF8</accession>
<evidence type="ECO:0000313" key="7">
    <source>
        <dbReference type="Proteomes" id="UP000663829"/>
    </source>
</evidence>
<feature type="non-terminal residue" evidence="5">
    <location>
        <position position="1"/>
    </location>
</feature>
<gene>
    <name evidence="5" type="ORF">GPM918_LOCUS38763</name>
    <name evidence="6" type="ORF">SRO942_LOCUS39608</name>
</gene>
<evidence type="ECO:0000256" key="3">
    <source>
        <dbReference type="PROSITE-ProRule" id="PRU00175"/>
    </source>
</evidence>